<gene>
    <name evidence="2" type="ORF">GT037_005256</name>
</gene>
<evidence type="ECO:0000313" key="3">
    <source>
        <dbReference type="Proteomes" id="UP000596902"/>
    </source>
</evidence>
<comment type="caution">
    <text evidence="2">The sequence shown here is derived from an EMBL/GenBank/DDBJ whole genome shotgun (WGS) entry which is preliminary data.</text>
</comment>
<evidence type="ECO:0000256" key="1">
    <source>
        <dbReference type="SAM" id="MobiDB-lite"/>
    </source>
</evidence>
<dbReference type="RefSeq" id="XP_038787253.1">
    <property type="nucleotide sequence ID" value="XM_038930303.1"/>
</dbReference>
<organism evidence="2 3">
    <name type="scientific">Alternaria burnsii</name>
    <dbReference type="NCBI Taxonomy" id="1187904"/>
    <lineage>
        <taxon>Eukaryota</taxon>
        <taxon>Fungi</taxon>
        <taxon>Dikarya</taxon>
        <taxon>Ascomycota</taxon>
        <taxon>Pezizomycotina</taxon>
        <taxon>Dothideomycetes</taxon>
        <taxon>Pleosporomycetidae</taxon>
        <taxon>Pleosporales</taxon>
        <taxon>Pleosporineae</taxon>
        <taxon>Pleosporaceae</taxon>
        <taxon>Alternaria</taxon>
        <taxon>Alternaria sect. Alternaria</taxon>
    </lineage>
</organism>
<dbReference type="EMBL" id="JAAABM010000006">
    <property type="protein sequence ID" value="KAF7677044.1"/>
    <property type="molecule type" value="Genomic_DNA"/>
</dbReference>
<keyword evidence="3" id="KW-1185">Reference proteome</keyword>
<dbReference type="AlphaFoldDB" id="A0A8H7B9F7"/>
<feature type="region of interest" description="Disordered" evidence="1">
    <location>
        <begin position="455"/>
        <end position="479"/>
    </location>
</feature>
<reference evidence="2" key="1">
    <citation type="submission" date="2020-01" db="EMBL/GenBank/DDBJ databases">
        <authorList>
            <person name="Feng Z.H.Z."/>
        </authorList>
    </citation>
    <scope>NUCLEOTIDE SEQUENCE</scope>
    <source>
        <strain evidence="2">CBS107.38</strain>
    </source>
</reference>
<protein>
    <recommendedName>
        <fullName evidence="4">Reverse transcriptase domain-containing protein</fullName>
    </recommendedName>
</protein>
<dbReference type="PANTHER" id="PTHR37015">
    <property type="entry name" value="REVERSE TRANSCRIPTASE DOMAIN-CONTAINING PROTEIN"/>
    <property type="match status" value="1"/>
</dbReference>
<sequence>MATASGSVFGATLQTITTTKLEELAKQRTVFEEEYAALVAAAKAETDPLKRLCLLLDGSKACLGFQTEKRTKNGRTGPVISGSSRNLRFETDLKNLDRFIEQARFDPSISSNVLSDWEETLLRYLSIQSTKFQYADLYGKLVTEWLSSERNASEDGDIEMGESFEEIPGAKKLASRAEWEKDVFNAAEVDEQALRSYLDGLFKTDSKDGSAAILKLRQKVEDFELSFKSSTSFNNSTLRSTIKGLLNSNLLSNEKREALRDFLSNDVILAELCDILNVRMTTLDRWTWGPYVLLEQRRKINGDFSIHFDPDLLQAIFLHHIGVKWSVFFKSAFLDMHKHVAWKRNFTEVSKVDRLRRSFFLGDQGIRVHSTVEKKRESIHRNRYFVHQLLDYETQQIEADEGEEEAEYGDYVVQKRQRASVQGMHSHSIASQELGRGRTKQTARMSTGYNGVLAASSESEQREAIEEEEMENDRDAYSTGDQEYCRQSKKPMQAKQALLHLVSTEIVLNTRLHGQLYCLHTTFDSWNPLLPHQTISTVLDFLGVSNRWQKFFARYLQAPLKFVDDQSSEPRLRRRGMPGSHALSDTLGEAVLFCLDFAVNQATGGPDLHRLGDDIWFWNQDHDTCTNAWESIVKFVNLTGVKLDEKKTGSVRVSHDSDAETDDRLPKGDIRWGFLQLDPKSGRFKIDQKMVDGHVEELRTQLKGKMKSVIDYIQTWNSYAATFFSSNFGMAANCFGREHVDMMLATHRHIQNSIFPDGNIVQHLKTTIKERFSVEDVPDGFLFFPVELGGLDLKSPFVGLLQIRESVKENPYDLLDEYENTLRSDYNTVRRAFDKGVRRHTRRNVEDANWKPEDPDTFFSFEEFARYTEGFECTGRASLLDVYKELLERPQEKSINASEPVLQAQQQLQGQNTLRGITAQWSSMEAYWKWITQMYGPEMIDKFGGLNIVDFGLLPIGMVSMFRQRRTKWQG</sequence>
<evidence type="ECO:0008006" key="4">
    <source>
        <dbReference type="Google" id="ProtNLM"/>
    </source>
</evidence>
<dbReference type="PANTHER" id="PTHR37015:SF2">
    <property type="entry name" value="REVERSE TRANSCRIPTASE DOMAIN-CONTAINING PROTEIN"/>
    <property type="match status" value="1"/>
</dbReference>
<proteinExistence type="predicted"/>
<accession>A0A8H7B9F7</accession>
<dbReference type="GeneID" id="62203481"/>
<name>A0A8H7B9F7_9PLEO</name>
<dbReference type="Proteomes" id="UP000596902">
    <property type="component" value="Unassembled WGS sequence"/>
</dbReference>
<reference evidence="2" key="2">
    <citation type="submission" date="2020-08" db="EMBL/GenBank/DDBJ databases">
        <title>Draft Genome Sequence of Cumin Blight Pathogen Alternaria burnsii.</title>
        <authorList>
            <person name="Feng Z."/>
        </authorList>
    </citation>
    <scope>NUCLEOTIDE SEQUENCE</scope>
    <source>
        <strain evidence="2">CBS107.38</strain>
    </source>
</reference>
<evidence type="ECO:0000313" key="2">
    <source>
        <dbReference type="EMBL" id="KAF7677044.1"/>
    </source>
</evidence>